<accession>A0A6J7CBV6</accession>
<proteinExistence type="predicted"/>
<sequence length="290" mass="31352">MLQQRETTKVNVLGFICHSESSSDPFRIDRDGHPYLPTGDGGIVLNYLVGESVFALDADHAAPGVSLSHPNQDAAYSLVAQSCIGNLAKVRTGEAAGSQGVVLGKRGEGGRVIVIFKDDVMKKLKPDDQITITTEGQGQKQDGMETCVLNIATPLLNDLKLKVENEKKFRIPVRTIFDSRLVGNGIGRPMPLWDVDLQIYELPVGVSALKIGDLVAISNLDARYNSGYRKDWISVGVLIHGSSPQPGHGPGVTIFLSGPAHEIEILEDPMNHVGLTLDSLFSCNKKLDMN</sequence>
<name>A0A6J7CBV6_9ZZZZ</name>
<organism evidence="3">
    <name type="scientific">freshwater metagenome</name>
    <dbReference type="NCBI Taxonomy" id="449393"/>
    <lineage>
        <taxon>unclassified sequences</taxon>
        <taxon>metagenomes</taxon>
        <taxon>ecological metagenomes</taxon>
    </lineage>
</organism>
<dbReference type="InterPro" id="IPR044910">
    <property type="entry name" value="TM_1086_SG_dom"/>
</dbReference>
<dbReference type="Gene3D" id="4.10.1180.10">
    <property type="entry name" value="tm1086 domain"/>
    <property type="match status" value="1"/>
</dbReference>
<dbReference type="EMBL" id="CAFBQE010000017">
    <property type="protein sequence ID" value="CAB5046634.1"/>
    <property type="molecule type" value="Genomic_DNA"/>
</dbReference>
<evidence type="ECO:0000259" key="2">
    <source>
        <dbReference type="Pfam" id="PF20999"/>
    </source>
</evidence>
<dbReference type="Gene3D" id="2.102.30.10">
    <property type="entry name" value="tm1086 (SG structure) domain"/>
    <property type="match status" value="1"/>
</dbReference>
<dbReference type="InterPro" id="IPR029433">
    <property type="entry name" value="DUF4438_N"/>
</dbReference>
<evidence type="ECO:0000313" key="4">
    <source>
        <dbReference type="EMBL" id="CAB5046634.1"/>
    </source>
</evidence>
<protein>
    <submittedName>
        <fullName evidence="3">Unannotated protein</fullName>
    </submittedName>
</protein>
<evidence type="ECO:0000259" key="1">
    <source>
        <dbReference type="Pfam" id="PF14505"/>
    </source>
</evidence>
<feature type="domain" description="DUF4438" evidence="2">
    <location>
        <begin position="164"/>
        <end position="271"/>
    </location>
</feature>
<dbReference type="InterPro" id="IPR044909">
    <property type="entry name" value="TM_1086_sf"/>
</dbReference>
<dbReference type="Pfam" id="PF20999">
    <property type="entry name" value="DUF4438_C"/>
    <property type="match status" value="1"/>
</dbReference>
<dbReference type="AlphaFoldDB" id="A0A6J7CBV6"/>
<evidence type="ECO:0000313" key="3">
    <source>
        <dbReference type="EMBL" id="CAB4854725.1"/>
    </source>
</evidence>
<dbReference type="InterPro" id="IPR048399">
    <property type="entry name" value="DUF4438_C"/>
</dbReference>
<reference evidence="3" key="1">
    <citation type="submission" date="2020-05" db="EMBL/GenBank/DDBJ databases">
        <authorList>
            <person name="Chiriac C."/>
            <person name="Salcher M."/>
            <person name="Ghai R."/>
            <person name="Kavagutti S V."/>
        </authorList>
    </citation>
    <scope>NUCLEOTIDE SEQUENCE</scope>
</reference>
<dbReference type="Pfam" id="PF14505">
    <property type="entry name" value="DUF4438"/>
    <property type="match status" value="1"/>
</dbReference>
<gene>
    <name evidence="3" type="ORF">UFOPK3288_00956</name>
    <name evidence="4" type="ORF">UFOPK4284_00412</name>
</gene>
<dbReference type="Gene3D" id="2.40.10.170">
    <property type="match status" value="1"/>
</dbReference>
<dbReference type="EMBL" id="CAFBLC010000030">
    <property type="protein sequence ID" value="CAB4854725.1"/>
    <property type="molecule type" value="Genomic_DNA"/>
</dbReference>
<feature type="domain" description="DUF4438" evidence="1">
    <location>
        <begin position="26"/>
        <end position="155"/>
    </location>
</feature>